<proteinExistence type="predicted"/>
<evidence type="ECO:0000313" key="2">
    <source>
        <dbReference type="Proteomes" id="UP000009183"/>
    </source>
</evidence>
<accession>F6HGF3</accession>
<gene>
    <name evidence="1" type="ordered locus">VIT_01s0010g00700</name>
</gene>
<keyword evidence="2" id="KW-1185">Reference proteome</keyword>
<dbReference type="InParanoid" id="F6HGF3"/>
<protein>
    <submittedName>
        <fullName evidence="1">Uncharacterized protein</fullName>
    </submittedName>
</protein>
<dbReference type="AlphaFoldDB" id="F6HGF3"/>
<evidence type="ECO:0000313" key="1">
    <source>
        <dbReference type="EMBL" id="CCB51154.1"/>
    </source>
</evidence>
<reference evidence="2" key="1">
    <citation type="journal article" date="2007" name="Nature">
        <title>The grapevine genome sequence suggests ancestral hexaploidization in major angiosperm phyla.</title>
        <authorList>
            <consortium name="The French-Italian Public Consortium for Grapevine Genome Characterization."/>
            <person name="Jaillon O."/>
            <person name="Aury J.-M."/>
            <person name="Noel B."/>
            <person name="Policriti A."/>
            <person name="Clepet C."/>
            <person name="Casagrande A."/>
            <person name="Choisne N."/>
            <person name="Aubourg S."/>
            <person name="Vitulo N."/>
            <person name="Jubin C."/>
            <person name="Vezzi A."/>
            <person name="Legeai F."/>
            <person name="Hugueney P."/>
            <person name="Dasilva C."/>
            <person name="Horner D."/>
            <person name="Mica E."/>
            <person name="Jublot D."/>
            <person name="Poulain J."/>
            <person name="Bruyere C."/>
            <person name="Billault A."/>
            <person name="Segurens B."/>
            <person name="Gouyvenoux M."/>
            <person name="Ugarte E."/>
            <person name="Cattonaro F."/>
            <person name="Anthouard V."/>
            <person name="Vico V."/>
            <person name="Del Fabbro C."/>
            <person name="Alaux M."/>
            <person name="Di Gaspero G."/>
            <person name="Dumas V."/>
            <person name="Felice N."/>
            <person name="Paillard S."/>
            <person name="Juman I."/>
            <person name="Moroldo M."/>
            <person name="Scalabrin S."/>
            <person name="Canaguier A."/>
            <person name="Le Clainche I."/>
            <person name="Malacrida G."/>
            <person name="Durand E."/>
            <person name="Pesole G."/>
            <person name="Laucou V."/>
            <person name="Chatelet P."/>
            <person name="Merdinoglu D."/>
            <person name="Delledonne M."/>
            <person name="Pezzotti M."/>
            <person name="Lecharny A."/>
            <person name="Scarpelli C."/>
            <person name="Artiguenave F."/>
            <person name="Pe M.E."/>
            <person name="Valle G."/>
            <person name="Morgante M."/>
            <person name="Caboche M."/>
            <person name="Adam-Blondon A.-F."/>
            <person name="Weissenbach J."/>
            <person name="Quetier F."/>
            <person name="Wincker P."/>
        </authorList>
    </citation>
    <scope>NUCLEOTIDE SEQUENCE [LARGE SCALE GENOMIC DNA]</scope>
    <source>
        <strain evidence="2">cv. Pinot noir / PN40024</strain>
    </source>
</reference>
<dbReference type="HOGENOM" id="CLU_3433322_0_0_1"/>
<sequence length="16" mass="2007">MQVENMYWQRYACVEG</sequence>
<dbReference type="Proteomes" id="UP000009183">
    <property type="component" value="Chromosome 1"/>
</dbReference>
<name>F6HGF3_VITVI</name>
<organism evidence="1 2">
    <name type="scientific">Vitis vinifera</name>
    <name type="common">Grape</name>
    <dbReference type="NCBI Taxonomy" id="29760"/>
    <lineage>
        <taxon>Eukaryota</taxon>
        <taxon>Viridiplantae</taxon>
        <taxon>Streptophyta</taxon>
        <taxon>Embryophyta</taxon>
        <taxon>Tracheophyta</taxon>
        <taxon>Spermatophyta</taxon>
        <taxon>Magnoliopsida</taxon>
        <taxon>eudicotyledons</taxon>
        <taxon>Gunneridae</taxon>
        <taxon>Pentapetalae</taxon>
        <taxon>rosids</taxon>
        <taxon>Vitales</taxon>
        <taxon>Vitaceae</taxon>
        <taxon>Viteae</taxon>
        <taxon>Vitis</taxon>
    </lineage>
</organism>
<dbReference type="EMBL" id="FN595754">
    <property type="protein sequence ID" value="CCB51154.1"/>
    <property type="molecule type" value="Genomic_DNA"/>
</dbReference>